<keyword evidence="1" id="KW-0285">Flavoprotein</keyword>
<sequence length="202" mass="22033">MSLKGILGFEYGIVQAPLGLDISGPELVAAITNVGGIGLVRCPDWDSPDYPREMIRKTKRLTDKPFGIGVVLAFPHEVNIKAILEEKLNLKVGNVEEARKVVAVGVDVIIVQGHVVRGHVIGKDALFSLLPRVVDMVGECDIPVIAAEKIMDGHGYIAALSLGAQGDCLGTRFVATHESYAHPIYRRRLIEYEKTKYTDIFG</sequence>
<keyword evidence="2" id="KW-0288">FMN</keyword>
<gene>
    <name evidence="4" type="ORF">TAV2_LOCUS22818</name>
</gene>
<proteinExistence type="predicted"/>
<dbReference type="CDD" id="cd04730">
    <property type="entry name" value="NPD_like"/>
    <property type="match status" value="1"/>
</dbReference>
<evidence type="ECO:0000256" key="2">
    <source>
        <dbReference type="ARBA" id="ARBA00022643"/>
    </source>
</evidence>
<keyword evidence="5" id="KW-1185">Reference proteome</keyword>
<dbReference type="Gene3D" id="3.20.20.70">
    <property type="entry name" value="Aldolase class I"/>
    <property type="match status" value="2"/>
</dbReference>
<dbReference type="InterPro" id="IPR013785">
    <property type="entry name" value="Aldolase_TIM"/>
</dbReference>
<dbReference type="InterPro" id="IPR004136">
    <property type="entry name" value="NMO"/>
</dbReference>
<keyword evidence="3" id="KW-0560">Oxidoreductase</keyword>
<dbReference type="AlphaFoldDB" id="A0AAU9T5N2"/>
<evidence type="ECO:0000313" key="5">
    <source>
        <dbReference type="Proteomes" id="UP000836841"/>
    </source>
</evidence>
<dbReference type="EMBL" id="OU466863">
    <property type="protein sequence ID" value="CAH2079578.1"/>
    <property type="molecule type" value="Genomic_DNA"/>
</dbReference>
<dbReference type="Proteomes" id="UP000836841">
    <property type="component" value="Chromosome 7"/>
</dbReference>
<dbReference type="PANTHER" id="PTHR32332:SF20">
    <property type="entry name" value="2-NITROPROPANE DIOXYGENASE-LIKE PROTEIN"/>
    <property type="match status" value="1"/>
</dbReference>
<name>A0AAU9T5N2_THLAR</name>
<evidence type="ECO:0000313" key="4">
    <source>
        <dbReference type="EMBL" id="CAH2079578.1"/>
    </source>
</evidence>
<dbReference type="GO" id="GO:0018580">
    <property type="term" value="F:nitronate monooxygenase activity"/>
    <property type="evidence" value="ECO:0007669"/>
    <property type="project" value="InterPro"/>
</dbReference>
<organism evidence="4 5">
    <name type="scientific">Thlaspi arvense</name>
    <name type="common">Field penny-cress</name>
    <dbReference type="NCBI Taxonomy" id="13288"/>
    <lineage>
        <taxon>Eukaryota</taxon>
        <taxon>Viridiplantae</taxon>
        <taxon>Streptophyta</taxon>
        <taxon>Embryophyta</taxon>
        <taxon>Tracheophyta</taxon>
        <taxon>Spermatophyta</taxon>
        <taxon>Magnoliopsida</taxon>
        <taxon>eudicotyledons</taxon>
        <taxon>Gunneridae</taxon>
        <taxon>Pentapetalae</taxon>
        <taxon>rosids</taxon>
        <taxon>malvids</taxon>
        <taxon>Brassicales</taxon>
        <taxon>Brassicaceae</taxon>
        <taxon>Thlaspideae</taxon>
        <taxon>Thlaspi</taxon>
    </lineage>
</organism>
<dbReference type="Pfam" id="PF03060">
    <property type="entry name" value="NMO"/>
    <property type="match status" value="2"/>
</dbReference>
<evidence type="ECO:0000256" key="3">
    <source>
        <dbReference type="ARBA" id="ARBA00023002"/>
    </source>
</evidence>
<protein>
    <recommendedName>
        <fullName evidence="6">Nitronate monooxygenase domain-containing protein</fullName>
    </recommendedName>
</protein>
<reference evidence="4 5" key="1">
    <citation type="submission" date="2022-03" db="EMBL/GenBank/DDBJ databases">
        <authorList>
            <person name="Nunn A."/>
            <person name="Chopra R."/>
            <person name="Nunn A."/>
            <person name="Contreras Garrido A."/>
        </authorList>
    </citation>
    <scope>NUCLEOTIDE SEQUENCE [LARGE SCALE GENOMIC DNA]</scope>
</reference>
<accession>A0AAU9T5N2</accession>
<evidence type="ECO:0008006" key="6">
    <source>
        <dbReference type="Google" id="ProtNLM"/>
    </source>
</evidence>
<evidence type="ECO:0000256" key="1">
    <source>
        <dbReference type="ARBA" id="ARBA00022630"/>
    </source>
</evidence>
<dbReference type="PANTHER" id="PTHR32332">
    <property type="entry name" value="2-NITROPROPANE DIOXYGENASE"/>
    <property type="match status" value="1"/>
</dbReference>
<dbReference type="SUPFAM" id="SSF51412">
    <property type="entry name" value="Inosine monophosphate dehydrogenase (IMPDH)"/>
    <property type="match status" value="1"/>
</dbReference>